<dbReference type="EMBL" id="LAZR01023542">
    <property type="protein sequence ID" value="KKL78162.1"/>
    <property type="molecule type" value="Genomic_DNA"/>
</dbReference>
<dbReference type="AlphaFoldDB" id="A0A0F9HSP7"/>
<organism evidence="1">
    <name type="scientific">marine sediment metagenome</name>
    <dbReference type="NCBI Taxonomy" id="412755"/>
    <lineage>
        <taxon>unclassified sequences</taxon>
        <taxon>metagenomes</taxon>
        <taxon>ecological metagenomes</taxon>
    </lineage>
</organism>
<accession>A0A0F9HSP7</accession>
<protein>
    <submittedName>
        <fullName evidence="1">Uncharacterized protein</fullName>
    </submittedName>
</protein>
<evidence type="ECO:0000313" key="1">
    <source>
        <dbReference type="EMBL" id="KKL78162.1"/>
    </source>
</evidence>
<proteinExistence type="predicted"/>
<sequence>MKDRAYSEWKNQIKDIKIRWWQNRPDLYHWKKYLETGKAKHKHKYEWWAKLNITWFTPVYALNHMAWMAYVAESDKVKKELWKRIPYWNYLLRELTNHPLNHLHKLLVEYYLAKSGDQWSHPIWITPPDDSHFYLDEDDQYKLDKDELNYITNR</sequence>
<reference evidence="1" key="1">
    <citation type="journal article" date="2015" name="Nature">
        <title>Complex archaea that bridge the gap between prokaryotes and eukaryotes.</title>
        <authorList>
            <person name="Spang A."/>
            <person name="Saw J.H."/>
            <person name="Jorgensen S.L."/>
            <person name="Zaremba-Niedzwiedzka K."/>
            <person name="Martijn J."/>
            <person name="Lind A.E."/>
            <person name="van Eijk R."/>
            <person name="Schleper C."/>
            <person name="Guy L."/>
            <person name="Ettema T.J."/>
        </authorList>
    </citation>
    <scope>NUCLEOTIDE SEQUENCE</scope>
</reference>
<feature type="non-terminal residue" evidence="1">
    <location>
        <position position="1"/>
    </location>
</feature>
<name>A0A0F9HSP7_9ZZZZ</name>
<comment type="caution">
    <text evidence="1">The sequence shown here is derived from an EMBL/GenBank/DDBJ whole genome shotgun (WGS) entry which is preliminary data.</text>
</comment>
<gene>
    <name evidence="1" type="ORF">LCGC14_2027620</name>
</gene>